<sequence>MTLAQPPSPPPSPPSPPAPSPPPVSAAPHPAPAPRPLPVRVTRPLRVRSVPGRIRLLSAVSVLALAVLFGTLFTAAQSVREGLDVIGHDAGPQVVATADLYFALSDMDAQVANVLLIGGEHRLGKGRARALEVYERRRGDAGRAVLQASALAGDDPSERRTVQAVLDGLGRYERLAARALLLDEQSGHPAGPPPKSVLEVYRQATDLMRLELLPMAYNLTLESGTVVRRAHAERSLSVRTGQVLTAAAGAAAAGCLIWLQVFLARRFRRVFNPALLVATAIAGLYALTGVTVLGHEARVLGTAKRDGFDAILTLARARAVGSSMHGDQSRWLLDPERADTYEQTYLEKAQSVLYTPSDNLAAYQRAVAEKAGDGRTAFLGLVGQAAARTTLSGSAPAVADVLRQYKEFQQADRRMRELRPRGAVEQRMTRLETEFEQYDAALVKLAGLYRASFDREIGDGEERVRELWFLLPVAVASTAVLVLGGVRPRLTEYR</sequence>
<accession>A0ABV8I834</accession>
<feature type="region of interest" description="Disordered" evidence="1">
    <location>
        <begin position="1"/>
        <end position="38"/>
    </location>
</feature>
<evidence type="ECO:0000313" key="3">
    <source>
        <dbReference type="EMBL" id="MFC4060050.1"/>
    </source>
</evidence>
<gene>
    <name evidence="3" type="ORF">ACFOWE_17225</name>
</gene>
<dbReference type="Proteomes" id="UP001595850">
    <property type="component" value="Unassembled WGS sequence"/>
</dbReference>
<evidence type="ECO:0000256" key="2">
    <source>
        <dbReference type="SAM" id="Phobius"/>
    </source>
</evidence>
<reference evidence="4" key="1">
    <citation type="journal article" date="2019" name="Int. J. Syst. Evol. Microbiol.">
        <title>The Global Catalogue of Microorganisms (GCM) 10K type strain sequencing project: providing services to taxonomists for standard genome sequencing and annotation.</title>
        <authorList>
            <consortium name="The Broad Institute Genomics Platform"/>
            <consortium name="The Broad Institute Genome Sequencing Center for Infectious Disease"/>
            <person name="Wu L."/>
            <person name="Ma J."/>
        </authorList>
    </citation>
    <scope>NUCLEOTIDE SEQUENCE [LARGE SCALE GENOMIC DNA]</scope>
    <source>
        <strain evidence="4">TBRC 4489</strain>
    </source>
</reference>
<evidence type="ECO:0008006" key="5">
    <source>
        <dbReference type="Google" id="ProtNLM"/>
    </source>
</evidence>
<keyword evidence="2" id="KW-0812">Transmembrane</keyword>
<feature type="transmembrane region" description="Helical" evidence="2">
    <location>
        <begin position="243"/>
        <end position="263"/>
    </location>
</feature>
<feature type="transmembrane region" description="Helical" evidence="2">
    <location>
        <begin position="275"/>
        <end position="294"/>
    </location>
</feature>
<organism evidence="3 4">
    <name type="scientific">Planomonospora corallina</name>
    <dbReference type="NCBI Taxonomy" id="1806052"/>
    <lineage>
        <taxon>Bacteria</taxon>
        <taxon>Bacillati</taxon>
        <taxon>Actinomycetota</taxon>
        <taxon>Actinomycetes</taxon>
        <taxon>Streptosporangiales</taxon>
        <taxon>Streptosporangiaceae</taxon>
        <taxon>Planomonospora</taxon>
    </lineage>
</organism>
<dbReference type="EMBL" id="JBHSBM010000017">
    <property type="protein sequence ID" value="MFC4060050.1"/>
    <property type="molecule type" value="Genomic_DNA"/>
</dbReference>
<evidence type="ECO:0000313" key="4">
    <source>
        <dbReference type="Proteomes" id="UP001595850"/>
    </source>
</evidence>
<keyword evidence="4" id="KW-1185">Reference proteome</keyword>
<feature type="compositionally biased region" description="Pro residues" evidence="1">
    <location>
        <begin position="1"/>
        <end position="37"/>
    </location>
</feature>
<keyword evidence="2" id="KW-1133">Transmembrane helix</keyword>
<keyword evidence="2" id="KW-0472">Membrane</keyword>
<evidence type="ECO:0000256" key="1">
    <source>
        <dbReference type="SAM" id="MobiDB-lite"/>
    </source>
</evidence>
<proteinExistence type="predicted"/>
<comment type="caution">
    <text evidence="3">The sequence shown here is derived from an EMBL/GenBank/DDBJ whole genome shotgun (WGS) entry which is preliminary data.</text>
</comment>
<feature type="transmembrane region" description="Helical" evidence="2">
    <location>
        <begin position="56"/>
        <end position="76"/>
    </location>
</feature>
<feature type="transmembrane region" description="Helical" evidence="2">
    <location>
        <begin position="467"/>
        <end position="486"/>
    </location>
</feature>
<protein>
    <recommendedName>
        <fullName evidence="5">Secreted protein</fullName>
    </recommendedName>
</protein>
<name>A0ABV8I834_9ACTN</name>
<dbReference type="RefSeq" id="WP_377288843.1">
    <property type="nucleotide sequence ID" value="NZ_JBHSBM010000017.1"/>
</dbReference>